<comment type="subunit">
    <text evidence="5 16">Heteromultimer composed of HisG and HisZ subunits.</text>
</comment>
<dbReference type="Pfam" id="PF13393">
    <property type="entry name" value="tRNA-synt_His"/>
    <property type="match status" value="1"/>
</dbReference>
<dbReference type="InterPro" id="IPR024893">
    <property type="entry name" value="ATP_PRibTrfase_HisG_short"/>
</dbReference>
<accession>A0A9D2FK18</accession>
<dbReference type="FunFam" id="3.40.190.10:FF:000011">
    <property type="entry name" value="ATP phosphoribosyltransferase"/>
    <property type="match status" value="1"/>
</dbReference>
<evidence type="ECO:0000256" key="2">
    <source>
        <dbReference type="ARBA" id="ARBA00004496"/>
    </source>
</evidence>
<evidence type="ECO:0000256" key="9">
    <source>
        <dbReference type="ARBA" id="ARBA00022605"/>
    </source>
</evidence>
<comment type="catalytic activity">
    <reaction evidence="1 16">
        <text>1-(5-phospho-beta-D-ribosyl)-ATP + diphosphate = 5-phospho-alpha-D-ribose 1-diphosphate + ATP</text>
        <dbReference type="Rhea" id="RHEA:18473"/>
        <dbReference type="ChEBI" id="CHEBI:30616"/>
        <dbReference type="ChEBI" id="CHEBI:33019"/>
        <dbReference type="ChEBI" id="CHEBI:58017"/>
        <dbReference type="ChEBI" id="CHEBI:73183"/>
        <dbReference type="EC" id="2.4.2.17"/>
    </reaction>
</comment>
<evidence type="ECO:0000256" key="4">
    <source>
        <dbReference type="ARBA" id="ARBA00009489"/>
    </source>
</evidence>
<dbReference type="GO" id="GO:0003879">
    <property type="term" value="F:ATP phosphoribosyltransferase activity"/>
    <property type="evidence" value="ECO:0007669"/>
    <property type="project" value="UniProtKB-UniRule"/>
</dbReference>
<gene>
    <name evidence="16" type="primary">hisG</name>
    <name evidence="20" type="ORF">H9724_05735</name>
</gene>
<dbReference type="PANTHER" id="PTHR21403">
    <property type="entry name" value="ATP PHOSPHORIBOSYLTRANSFERASE ATP-PRTASE"/>
    <property type="match status" value="1"/>
</dbReference>
<dbReference type="SUPFAM" id="SSF55681">
    <property type="entry name" value="Class II aaRS and biotin synthetases"/>
    <property type="match status" value="1"/>
</dbReference>
<keyword evidence="12 16" id="KW-0547">Nucleotide-binding</keyword>
<dbReference type="Gene3D" id="3.40.190.10">
    <property type="entry name" value="Periplasmic binding protein-like II"/>
    <property type="match status" value="2"/>
</dbReference>
<evidence type="ECO:0000259" key="19">
    <source>
        <dbReference type="Pfam" id="PF13393"/>
    </source>
</evidence>
<dbReference type="GO" id="GO:0005524">
    <property type="term" value="F:ATP binding"/>
    <property type="evidence" value="ECO:0007669"/>
    <property type="project" value="UniProtKB-KW"/>
</dbReference>
<dbReference type="InterPro" id="IPR018198">
    <property type="entry name" value="ATP_PRibTrfase_CS"/>
</dbReference>
<dbReference type="InterPro" id="IPR013820">
    <property type="entry name" value="ATP_PRibTrfase_cat"/>
</dbReference>
<evidence type="ECO:0000256" key="1">
    <source>
        <dbReference type="ARBA" id="ARBA00000915"/>
    </source>
</evidence>
<dbReference type="SUPFAM" id="SSF53850">
    <property type="entry name" value="Periplasmic binding protein-like II"/>
    <property type="match status" value="1"/>
</dbReference>
<dbReference type="InterPro" id="IPR045864">
    <property type="entry name" value="aa-tRNA-synth_II/BPL/LPL"/>
</dbReference>
<keyword evidence="11 16" id="KW-0808">Transferase</keyword>
<dbReference type="InterPro" id="IPR041715">
    <property type="entry name" value="HisRS-like_core"/>
</dbReference>
<dbReference type="InterPro" id="IPR001348">
    <property type="entry name" value="ATP_PRibTrfase_HisG"/>
</dbReference>
<dbReference type="PANTHER" id="PTHR21403:SF8">
    <property type="entry name" value="ATP PHOSPHORIBOSYLTRANSFERASE"/>
    <property type="match status" value="1"/>
</dbReference>
<evidence type="ECO:0000256" key="17">
    <source>
        <dbReference type="SAM" id="Coils"/>
    </source>
</evidence>
<dbReference type="EMBL" id="DXBF01000051">
    <property type="protein sequence ID" value="HIZ62253.1"/>
    <property type="molecule type" value="Genomic_DNA"/>
</dbReference>
<name>A0A9D2FK18_9FIRM</name>
<dbReference type="FunFam" id="3.40.190.10:FF:000008">
    <property type="entry name" value="ATP phosphoribosyltransferase"/>
    <property type="match status" value="1"/>
</dbReference>
<dbReference type="NCBIfam" id="TIGR00070">
    <property type="entry name" value="hisG"/>
    <property type="match status" value="1"/>
</dbReference>
<evidence type="ECO:0000256" key="12">
    <source>
        <dbReference type="ARBA" id="ARBA00022741"/>
    </source>
</evidence>
<feature type="domain" description="ATP phosphoribosyltransferase catalytic" evidence="18">
    <location>
        <begin position="370"/>
        <end position="521"/>
    </location>
</feature>
<evidence type="ECO:0000256" key="8">
    <source>
        <dbReference type="ARBA" id="ARBA00022490"/>
    </source>
</evidence>
<keyword evidence="13 16" id="KW-0067">ATP-binding</keyword>
<reference evidence="20" key="1">
    <citation type="journal article" date="2021" name="PeerJ">
        <title>Extensive microbial diversity within the chicken gut microbiome revealed by metagenomics and culture.</title>
        <authorList>
            <person name="Gilroy R."/>
            <person name="Ravi A."/>
            <person name="Getino M."/>
            <person name="Pursley I."/>
            <person name="Horton D.L."/>
            <person name="Alikhan N.F."/>
            <person name="Baker D."/>
            <person name="Gharbi K."/>
            <person name="Hall N."/>
            <person name="Watson M."/>
            <person name="Adriaenssens E.M."/>
            <person name="Foster-Nyarko E."/>
            <person name="Jarju S."/>
            <person name="Secka A."/>
            <person name="Antonio M."/>
            <person name="Oren A."/>
            <person name="Chaudhuri R.R."/>
            <person name="La Ragione R."/>
            <person name="Hildebrand F."/>
            <person name="Pallen M.J."/>
        </authorList>
    </citation>
    <scope>NUCLEOTIDE SEQUENCE</scope>
    <source>
        <strain evidence="20">CHK188-11489</strain>
    </source>
</reference>
<feature type="coiled-coil region" evidence="17">
    <location>
        <begin position="213"/>
        <end position="240"/>
    </location>
</feature>
<dbReference type="Gene3D" id="3.30.930.10">
    <property type="entry name" value="Bira Bifunctional Protein, Domain 2"/>
    <property type="match status" value="1"/>
</dbReference>
<dbReference type="GO" id="GO:0000105">
    <property type="term" value="P:L-histidine biosynthetic process"/>
    <property type="evidence" value="ECO:0007669"/>
    <property type="project" value="UniProtKB-UniRule"/>
</dbReference>
<dbReference type="GO" id="GO:0005737">
    <property type="term" value="C:cytoplasm"/>
    <property type="evidence" value="ECO:0007669"/>
    <property type="project" value="UniProtKB-SubCell"/>
</dbReference>
<evidence type="ECO:0000256" key="16">
    <source>
        <dbReference type="HAMAP-Rule" id="MF_01018"/>
    </source>
</evidence>
<sequence length="526" mass="57690">MEIQLQNFTAAEQAMLRLRALYEGAGYRKYRCSRFEEYALYQEYQRFLPDSQVVTFTDLDGKLRAIKPDVTLSIAKTAQPAPGECRRFYYHEEVCRPSRESHTFQTIHQMGLECMGAVDAAAQAEVVRLALESLAALEVPTVLEVSHMGFVTGLLDALEVPASARGRLLELLNGKNAHELRAAALAAGLDSSAAEALCGLLALHGPMGATITAARAACRCEAQREALEELQALQNRLGEEGRGTQLDLSLADEMEYYNGLVFTGYVAGAPRAVLKGGRYDYLMQRFTPGARAIGFALYLDELERLTGRSGEESPRDGKIWLNIALPKGRLGDKAYGLLAQAGYGAAEDYNATRKLVVENPEAGVRYFLVKPSDVAIYVEHGAADIGIVGKDILTESGADVYELLDTGLGKCRMCVAGPRTFTDDESRALRVATKFVNIARDHYERRGRDIDIIKLNGSIELAPILGLSDVIVDIVETGTTLRENDLAVLEEFMPISARFIANKASCKFKYAQITELLTKMKEALVP</sequence>
<organism evidence="20 21">
    <name type="scientific">Candidatus Gemmiger avistercoris</name>
    <dbReference type="NCBI Taxonomy" id="2838606"/>
    <lineage>
        <taxon>Bacteria</taxon>
        <taxon>Bacillati</taxon>
        <taxon>Bacillota</taxon>
        <taxon>Clostridia</taxon>
        <taxon>Eubacteriales</taxon>
        <taxon>Gemmiger</taxon>
    </lineage>
</organism>
<dbReference type="HAMAP" id="MF_01018">
    <property type="entry name" value="HisG_Short"/>
    <property type="match status" value="1"/>
</dbReference>
<evidence type="ECO:0000256" key="11">
    <source>
        <dbReference type="ARBA" id="ARBA00022679"/>
    </source>
</evidence>
<evidence type="ECO:0000259" key="18">
    <source>
        <dbReference type="Pfam" id="PF01634"/>
    </source>
</evidence>
<evidence type="ECO:0000256" key="15">
    <source>
        <dbReference type="ARBA" id="ARBA00024861"/>
    </source>
</evidence>
<feature type="domain" description="Class II Histidinyl-tRNA synthetase (HisRS)-like catalytic core" evidence="19">
    <location>
        <begin position="6"/>
        <end position="302"/>
    </location>
</feature>
<evidence type="ECO:0000313" key="21">
    <source>
        <dbReference type="Proteomes" id="UP000824105"/>
    </source>
</evidence>
<dbReference type="GO" id="GO:0140096">
    <property type="term" value="F:catalytic activity, acting on a protein"/>
    <property type="evidence" value="ECO:0007669"/>
    <property type="project" value="UniProtKB-ARBA"/>
</dbReference>
<keyword evidence="8 16" id="KW-0963">Cytoplasm</keyword>
<comment type="subcellular location">
    <subcellularLocation>
        <location evidence="2 16">Cytoplasm</location>
    </subcellularLocation>
</comment>
<comment type="function">
    <text evidence="15 16">Catalyzes the condensation of ATP and 5-phosphoribose 1-diphosphate to form N'-(5'-phosphoribosyl)-ATP (PR-ATP). Has a crucial role in the pathway because the rate of histidine biosynthesis seems to be controlled primarily by regulation of HisG enzymatic activity.</text>
</comment>
<keyword evidence="14 16" id="KW-0368">Histidine biosynthesis</keyword>
<dbReference type="Pfam" id="PF01634">
    <property type="entry name" value="HisG"/>
    <property type="match status" value="1"/>
</dbReference>
<dbReference type="EC" id="2.4.2.17" evidence="6 16"/>
<dbReference type="CDD" id="cd13595">
    <property type="entry name" value="PBP2_HisGs"/>
    <property type="match status" value="1"/>
</dbReference>
<evidence type="ECO:0000256" key="10">
    <source>
        <dbReference type="ARBA" id="ARBA00022676"/>
    </source>
</evidence>
<keyword evidence="10 16" id="KW-0328">Glycosyltransferase</keyword>
<evidence type="ECO:0000256" key="3">
    <source>
        <dbReference type="ARBA" id="ARBA00004667"/>
    </source>
</evidence>
<evidence type="ECO:0000256" key="5">
    <source>
        <dbReference type="ARBA" id="ARBA00011496"/>
    </source>
</evidence>
<evidence type="ECO:0000256" key="6">
    <source>
        <dbReference type="ARBA" id="ARBA00011946"/>
    </source>
</evidence>
<reference evidence="20" key="2">
    <citation type="submission" date="2021-04" db="EMBL/GenBank/DDBJ databases">
        <authorList>
            <person name="Gilroy R."/>
        </authorList>
    </citation>
    <scope>NUCLEOTIDE SEQUENCE</scope>
    <source>
        <strain evidence="20">CHK188-11489</strain>
    </source>
</reference>
<dbReference type="PROSITE" id="PS01316">
    <property type="entry name" value="ATP_P_PHORIBOSYLTR"/>
    <property type="match status" value="1"/>
</dbReference>
<evidence type="ECO:0000313" key="20">
    <source>
        <dbReference type="EMBL" id="HIZ62253.1"/>
    </source>
</evidence>
<keyword evidence="17" id="KW-0175">Coiled coil</keyword>
<comment type="pathway">
    <text evidence="3 16">Amino-acid biosynthesis; L-histidine biosynthesis; L-histidine from 5-phospho-alpha-D-ribose 1-diphosphate: step 1/9.</text>
</comment>
<evidence type="ECO:0000256" key="14">
    <source>
        <dbReference type="ARBA" id="ARBA00023102"/>
    </source>
</evidence>
<keyword evidence="9 16" id="KW-0028">Amino-acid biosynthesis</keyword>
<dbReference type="AlphaFoldDB" id="A0A9D2FK18"/>
<evidence type="ECO:0000256" key="7">
    <source>
        <dbReference type="ARBA" id="ARBA00020998"/>
    </source>
</evidence>
<comment type="caution">
    <text evidence="20">The sequence shown here is derived from an EMBL/GenBank/DDBJ whole genome shotgun (WGS) entry which is preliminary data.</text>
</comment>
<evidence type="ECO:0000256" key="13">
    <source>
        <dbReference type="ARBA" id="ARBA00022840"/>
    </source>
</evidence>
<comment type="domain">
    <text evidence="16">Lacks the C-terminal regulatory region which is replaced by HisZ.</text>
</comment>
<proteinExistence type="inferred from homology"/>
<comment type="similarity">
    <text evidence="4 16">Belongs to the ATP phosphoribosyltransferase family. Short subfamily.</text>
</comment>
<dbReference type="Proteomes" id="UP000824105">
    <property type="component" value="Unassembled WGS sequence"/>
</dbReference>
<protein>
    <recommendedName>
        <fullName evidence="7 16">ATP phosphoribosyltransferase</fullName>
        <shortName evidence="16">ATP-PRT</shortName>
        <shortName evidence="16">ATP-PRTase</shortName>
        <ecNumber evidence="6 16">2.4.2.17</ecNumber>
    </recommendedName>
</protein>